<dbReference type="GO" id="GO:0006313">
    <property type="term" value="P:DNA transposition"/>
    <property type="evidence" value="ECO:0007669"/>
    <property type="project" value="InterPro"/>
</dbReference>
<proteinExistence type="predicted"/>
<keyword evidence="2" id="KW-1185">Reference proteome</keyword>
<dbReference type="InterPro" id="IPR036388">
    <property type="entry name" value="WH-like_DNA-bd_sf"/>
</dbReference>
<protein>
    <submittedName>
        <fullName evidence="1">Transposase</fullName>
    </submittedName>
</protein>
<dbReference type="GO" id="GO:0004803">
    <property type="term" value="F:transposase activity"/>
    <property type="evidence" value="ECO:0007669"/>
    <property type="project" value="InterPro"/>
</dbReference>
<sequence>MSTSEPEIKRWTAKRKTQLVLEILKGKTTVAEAARRYDLKPSEIETWVQDGIEGMENSFRARPRDIREQYERKLTEAHAALGEAQLEIKALKKLRSLLDLDERS</sequence>
<dbReference type="Pfam" id="PF01527">
    <property type="entry name" value="HTH_Tnp_1"/>
    <property type="match status" value="1"/>
</dbReference>
<dbReference type="Gene3D" id="1.10.10.10">
    <property type="entry name" value="Winged helix-like DNA-binding domain superfamily/Winged helix DNA-binding domain"/>
    <property type="match status" value="1"/>
</dbReference>
<dbReference type="AlphaFoldDB" id="A0A6G7PY31"/>
<evidence type="ECO:0000313" key="2">
    <source>
        <dbReference type="Proteomes" id="UP000502179"/>
    </source>
</evidence>
<gene>
    <name evidence="1" type="ORF">G4V39_10075</name>
</gene>
<dbReference type="InterPro" id="IPR010921">
    <property type="entry name" value="Trp_repressor/repl_initiator"/>
</dbReference>
<dbReference type="KEGG" id="tav:G4V39_10075"/>
<accession>A0A6G7PY31</accession>
<dbReference type="GO" id="GO:0043565">
    <property type="term" value="F:sequence-specific DNA binding"/>
    <property type="evidence" value="ECO:0007669"/>
    <property type="project" value="InterPro"/>
</dbReference>
<organism evidence="1 2">
    <name type="scientific">Thermosulfuriphilus ammonigenes</name>
    <dbReference type="NCBI Taxonomy" id="1936021"/>
    <lineage>
        <taxon>Bacteria</taxon>
        <taxon>Pseudomonadati</taxon>
        <taxon>Thermodesulfobacteriota</taxon>
        <taxon>Thermodesulfobacteria</taxon>
        <taxon>Thermodesulfobacteriales</taxon>
        <taxon>Thermodesulfobacteriaceae</taxon>
        <taxon>Thermosulfuriphilus</taxon>
    </lineage>
</organism>
<reference evidence="1 2" key="1">
    <citation type="submission" date="2020-02" db="EMBL/GenBank/DDBJ databases">
        <title>Genome analysis of Thermosulfuriphilus ammonigenes ST65T, an anaerobic thermophilic chemolithoautotrophic bacterium isolated from a deep-sea hydrothermal vent.</title>
        <authorList>
            <person name="Slobodkina G."/>
            <person name="Allioux M."/>
            <person name="Merkel A."/>
            <person name="Alain K."/>
            <person name="Jebbar M."/>
            <person name="Slobodkin A."/>
        </authorList>
    </citation>
    <scope>NUCLEOTIDE SEQUENCE [LARGE SCALE GENOMIC DNA]</scope>
    <source>
        <strain evidence="1 2">ST65</strain>
    </source>
</reference>
<dbReference type="Proteomes" id="UP000502179">
    <property type="component" value="Chromosome"/>
</dbReference>
<evidence type="ECO:0000313" key="1">
    <source>
        <dbReference type="EMBL" id="QIJ72599.1"/>
    </source>
</evidence>
<dbReference type="RefSeq" id="WP_166032815.1">
    <property type="nucleotide sequence ID" value="NZ_CP048877.1"/>
</dbReference>
<dbReference type="InterPro" id="IPR002514">
    <property type="entry name" value="Transposase_8"/>
</dbReference>
<name>A0A6G7PY31_9BACT</name>
<dbReference type="SUPFAM" id="SSF48295">
    <property type="entry name" value="TrpR-like"/>
    <property type="match status" value="1"/>
</dbReference>
<dbReference type="EMBL" id="CP048877">
    <property type="protein sequence ID" value="QIJ72599.1"/>
    <property type="molecule type" value="Genomic_DNA"/>
</dbReference>